<accession>A0ABU8D7B1</accession>
<evidence type="ECO:0000313" key="2">
    <source>
        <dbReference type="EMBL" id="MEI2456924.1"/>
    </source>
</evidence>
<protein>
    <recommendedName>
        <fullName evidence="4">Lipoprotein</fullName>
    </recommendedName>
</protein>
<organism evidence="2 3">
    <name type="scientific">Lysobacter firmicutimachus</name>
    <dbReference type="NCBI Taxonomy" id="1792846"/>
    <lineage>
        <taxon>Bacteria</taxon>
        <taxon>Pseudomonadati</taxon>
        <taxon>Pseudomonadota</taxon>
        <taxon>Gammaproteobacteria</taxon>
        <taxon>Lysobacterales</taxon>
        <taxon>Lysobacteraceae</taxon>
        <taxon>Lysobacter</taxon>
    </lineage>
</organism>
<keyword evidence="3" id="KW-1185">Reference proteome</keyword>
<reference evidence="2 3" key="1">
    <citation type="submission" date="2024-02" db="EMBL/GenBank/DDBJ databases">
        <title>Lysobacter Genome Sequencing and Mining.</title>
        <authorList>
            <person name="Bierman J."/>
            <person name="Walker M.C."/>
        </authorList>
    </citation>
    <scope>NUCLEOTIDE SEQUENCE [LARGE SCALE GENOMIC DNA]</scope>
    <source>
        <strain evidence="2 3">PB6250</strain>
    </source>
</reference>
<name>A0ABU8D7B1_9GAMM</name>
<comment type="caution">
    <text evidence="2">The sequence shown here is derived from an EMBL/GenBank/DDBJ whole genome shotgun (WGS) entry which is preliminary data.</text>
</comment>
<gene>
    <name evidence="2" type="ORF">V2J18_19900</name>
</gene>
<dbReference type="RefSeq" id="WP_336132678.1">
    <property type="nucleotide sequence ID" value="NZ_JBANDL010000002.1"/>
</dbReference>
<feature type="signal peptide" evidence="1">
    <location>
        <begin position="1"/>
        <end position="28"/>
    </location>
</feature>
<evidence type="ECO:0000256" key="1">
    <source>
        <dbReference type="SAM" id="SignalP"/>
    </source>
</evidence>
<sequence length="120" mass="13273">MNGPRLAIRFRLALVLALGLAASGCTNAADPALVHAGELQLDIKGQDILPSAARTRDGRPYTGAAYDTFFGDKHPRECAEWEGRFRDGLPSGEFKLYSNCGELDSTWRFEQGRWVKSKEN</sequence>
<dbReference type="PROSITE" id="PS51257">
    <property type="entry name" value="PROKAR_LIPOPROTEIN"/>
    <property type="match status" value="1"/>
</dbReference>
<dbReference type="Proteomes" id="UP001387215">
    <property type="component" value="Unassembled WGS sequence"/>
</dbReference>
<dbReference type="EMBL" id="JBANDL010000002">
    <property type="protein sequence ID" value="MEI2456924.1"/>
    <property type="molecule type" value="Genomic_DNA"/>
</dbReference>
<keyword evidence="1" id="KW-0732">Signal</keyword>
<evidence type="ECO:0008006" key="4">
    <source>
        <dbReference type="Google" id="ProtNLM"/>
    </source>
</evidence>
<feature type="chain" id="PRO_5045962784" description="Lipoprotein" evidence="1">
    <location>
        <begin position="29"/>
        <end position="120"/>
    </location>
</feature>
<evidence type="ECO:0000313" key="3">
    <source>
        <dbReference type="Proteomes" id="UP001387215"/>
    </source>
</evidence>
<proteinExistence type="predicted"/>